<organism evidence="2 3">
    <name type="scientific">Marinicella sediminis</name>
    <dbReference type="NCBI Taxonomy" id="1792834"/>
    <lineage>
        <taxon>Bacteria</taxon>
        <taxon>Pseudomonadati</taxon>
        <taxon>Pseudomonadota</taxon>
        <taxon>Gammaproteobacteria</taxon>
        <taxon>Lysobacterales</taxon>
        <taxon>Marinicellaceae</taxon>
        <taxon>Marinicella</taxon>
    </lineage>
</organism>
<protein>
    <recommendedName>
        <fullName evidence="4">Primosomal protein N' (Replication factor Y)-superfamily II helicase</fullName>
    </recommendedName>
</protein>
<evidence type="ECO:0000313" key="2">
    <source>
        <dbReference type="EMBL" id="MFC3193513.1"/>
    </source>
</evidence>
<keyword evidence="1" id="KW-0472">Membrane</keyword>
<evidence type="ECO:0000313" key="3">
    <source>
        <dbReference type="Proteomes" id="UP001595533"/>
    </source>
</evidence>
<keyword evidence="1" id="KW-1133">Transmembrane helix</keyword>
<sequence>MTPYRHFKCNHCGSDLDYAIGLHSLKCISCGHVDPIEASALDRYLVHDYKAAISQINYFDPSDIQHELKCENCGADFVLADNVHADECPYCDLNVVVPVQHERQLSPDGLLPFEVVQSAAEASFKKWINGLWFAPTALKRKAIQAKPILGAYLPIWAFDAQVDSEYEGQRGDNYTTYRNVRVKVNGKTVSRRQAVTKIRWRHRSGRVFNQFDDVLVLGSFTLPLKFQRFLSVWDLTQTREYNEKYLSGFRSELYQVSLPEGFKRAKDVMYQTIRATVKRDIGGDHQRIHHIDSTYHEVGFKLILAPMWISAFNFKNKSFRYVINGQNGKAHGERPWSIYKIIGSVMMLAMIAALIYVLTQQ</sequence>
<accession>A0ABV7J9Y9</accession>
<proteinExistence type="predicted"/>
<keyword evidence="3" id="KW-1185">Reference proteome</keyword>
<dbReference type="RefSeq" id="WP_077410338.1">
    <property type="nucleotide sequence ID" value="NZ_JBHRTS010000002.1"/>
</dbReference>
<reference evidence="3" key="1">
    <citation type="journal article" date="2019" name="Int. J. Syst. Evol. Microbiol.">
        <title>The Global Catalogue of Microorganisms (GCM) 10K type strain sequencing project: providing services to taxonomists for standard genome sequencing and annotation.</title>
        <authorList>
            <consortium name="The Broad Institute Genomics Platform"/>
            <consortium name="The Broad Institute Genome Sequencing Center for Infectious Disease"/>
            <person name="Wu L."/>
            <person name="Ma J."/>
        </authorList>
    </citation>
    <scope>NUCLEOTIDE SEQUENCE [LARGE SCALE GENOMIC DNA]</scope>
    <source>
        <strain evidence="3">KCTC 42953</strain>
    </source>
</reference>
<feature type="transmembrane region" description="Helical" evidence="1">
    <location>
        <begin position="336"/>
        <end position="358"/>
    </location>
</feature>
<gene>
    <name evidence="2" type="ORF">ACFODZ_04550</name>
</gene>
<comment type="caution">
    <text evidence="2">The sequence shown here is derived from an EMBL/GenBank/DDBJ whole genome shotgun (WGS) entry which is preliminary data.</text>
</comment>
<evidence type="ECO:0000256" key="1">
    <source>
        <dbReference type="SAM" id="Phobius"/>
    </source>
</evidence>
<keyword evidence="1" id="KW-0812">Transmembrane</keyword>
<evidence type="ECO:0008006" key="4">
    <source>
        <dbReference type="Google" id="ProtNLM"/>
    </source>
</evidence>
<name>A0ABV7J9Y9_9GAMM</name>
<dbReference type="EMBL" id="JBHRTS010000002">
    <property type="protein sequence ID" value="MFC3193513.1"/>
    <property type="molecule type" value="Genomic_DNA"/>
</dbReference>
<dbReference type="Proteomes" id="UP001595533">
    <property type="component" value="Unassembled WGS sequence"/>
</dbReference>